<comment type="caution">
    <text evidence="1">The sequence shown here is derived from an EMBL/GenBank/DDBJ whole genome shotgun (WGS) entry which is preliminary data.</text>
</comment>
<sequence>MAELFAGAVYLKAKFWSKYDVTVETSERYKIPNFAPSVI</sequence>
<accession>A0A645DHS7</accession>
<dbReference type="EMBL" id="VSSQ01036381">
    <property type="protein sequence ID" value="MPM88849.1"/>
    <property type="molecule type" value="Genomic_DNA"/>
</dbReference>
<dbReference type="AlphaFoldDB" id="A0A645DHS7"/>
<reference evidence="1" key="1">
    <citation type="submission" date="2019-08" db="EMBL/GenBank/DDBJ databases">
        <authorList>
            <person name="Kucharzyk K."/>
            <person name="Murdoch R.W."/>
            <person name="Higgins S."/>
            <person name="Loffler F."/>
        </authorList>
    </citation>
    <scope>NUCLEOTIDE SEQUENCE</scope>
</reference>
<protein>
    <submittedName>
        <fullName evidence="1">Uncharacterized protein</fullName>
    </submittedName>
</protein>
<organism evidence="1">
    <name type="scientific">bioreactor metagenome</name>
    <dbReference type="NCBI Taxonomy" id="1076179"/>
    <lineage>
        <taxon>unclassified sequences</taxon>
        <taxon>metagenomes</taxon>
        <taxon>ecological metagenomes</taxon>
    </lineage>
</organism>
<evidence type="ECO:0000313" key="1">
    <source>
        <dbReference type="EMBL" id="MPM88849.1"/>
    </source>
</evidence>
<gene>
    <name evidence="1" type="ORF">SDC9_135953</name>
</gene>
<proteinExistence type="predicted"/>
<name>A0A645DHS7_9ZZZZ</name>